<sequence>MAKDGQIAPYSYVTISFGISIIPFVDDDHVLLLKEYRYPVGSWQYNSPAAALMREKSPVRQPEESCWKKRAMRPAS</sequence>
<protein>
    <submittedName>
        <fullName evidence="1">Uncharacterized protein</fullName>
    </submittedName>
</protein>
<name>A0ABD4W1J7_9LACO</name>
<proteinExistence type="predicted"/>
<dbReference type="EMBL" id="JAQIEV010000010">
    <property type="protein sequence ID" value="MDA3782355.1"/>
    <property type="molecule type" value="Genomic_DNA"/>
</dbReference>
<organism evidence="1 2">
    <name type="scientific">Lactobacillus delbrueckii</name>
    <dbReference type="NCBI Taxonomy" id="1584"/>
    <lineage>
        <taxon>Bacteria</taxon>
        <taxon>Bacillati</taxon>
        <taxon>Bacillota</taxon>
        <taxon>Bacilli</taxon>
        <taxon>Lactobacillales</taxon>
        <taxon>Lactobacillaceae</taxon>
        <taxon>Lactobacillus</taxon>
    </lineage>
</organism>
<dbReference type="RefSeq" id="WP_271018079.1">
    <property type="nucleotide sequence ID" value="NZ_JAQIEQ010000010.1"/>
</dbReference>
<reference evidence="1 2" key="1">
    <citation type="submission" date="2023-01" db="EMBL/GenBank/DDBJ databases">
        <title>Sequencing of the bacterial strains from artisanal fermented milk Matsoni.</title>
        <authorList>
            <person name="Rozman V."/>
            <person name="Accetto T."/>
            <person name="Bogovic Matijasic B."/>
        </authorList>
    </citation>
    <scope>NUCLEOTIDE SEQUENCE [LARGE SCALE GENOMIC DNA]</scope>
    <source>
        <strain evidence="2">lbl143</strain>
    </source>
</reference>
<dbReference type="SUPFAM" id="SSF55811">
    <property type="entry name" value="Nudix"/>
    <property type="match status" value="1"/>
</dbReference>
<dbReference type="Gene3D" id="3.90.79.10">
    <property type="entry name" value="Nucleoside Triphosphate Pyrophosphohydrolase"/>
    <property type="match status" value="1"/>
</dbReference>
<gene>
    <name evidence="1" type="ORF">PF593_04205</name>
</gene>
<comment type="caution">
    <text evidence="1">The sequence shown here is derived from an EMBL/GenBank/DDBJ whole genome shotgun (WGS) entry which is preliminary data.</text>
</comment>
<evidence type="ECO:0000313" key="2">
    <source>
        <dbReference type="Proteomes" id="UP001213083"/>
    </source>
</evidence>
<evidence type="ECO:0000313" key="1">
    <source>
        <dbReference type="EMBL" id="MDA3782355.1"/>
    </source>
</evidence>
<dbReference type="Proteomes" id="UP001213083">
    <property type="component" value="Unassembled WGS sequence"/>
</dbReference>
<accession>A0ABD4W1J7</accession>
<dbReference type="AlphaFoldDB" id="A0ABD4W1J7"/>
<dbReference type="InterPro" id="IPR015797">
    <property type="entry name" value="NUDIX_hydrolase-like_dom_sf"/>
</dbReference>